<organism evidence="1 2">
    <name type="scientific">Candidatus Yanofskybacteria bacterium RIFCSPLOWO2_02_FULL_47_9b</name>
    <dbReference type="NCBI Taxonomy" id="1802708"/>
    <lineage>
        <taxon>Bacteria</taxon>
        <taxon>Candidatus Yanofskyibacteriota</taxon>
    </lineage>
</organism>
<dbReference type="AlphaFoldDB" id="A0A1F8H724"/>
<evidence type="ECO:0000313" key="2">
    <source>
        <dbReference type="Proteomes" id="UP000178155"/>
    </source>
</evidence>
<gene>
    <name evidence="1" type="ORF">A3I39_01785</name>
</gene>
<name>A0A1F8H724_9BACT</name>
<dbReference type="Proteomes" id="UP000178155">
    <property type="component" value="Unassembled WGS sequence"/>
</dbReference>
<dbReference type="EMBL" id="MGKW01000031">
    <property type="protein sequence ID" value="OGN33393.1"/>
    <property type="molecule type" value="Genomic_DNA"/>
</dbReference>
<sequence>MGKKKGMYLGGGGPFPAHYEPDAYEEYHDGEERIVKETLTGGVYIKEIWDSIAQVWKKLQK</sequence>
<comment type="caution">
    <text evidence="1">The sequence shown here is derived from an EMBL/GenBank/DDBJ whole genome shotgun (WGS) entry which is preliminary data.</text>
</comment>
<proteinExistence type="predicted"/>
<reference evidence="1 2" key="1">
    <citation type="journal article" date="2016" name="Nat. Commun.">
        <title>Thousands of microbial genomes shed light on interconnected biogeochemical processes in an aquifer system.</title>
        <authorList>
            <person name="Anantharaman K."/>
            <person name="Brown C.T."/>
            <person name="Hug L.A."/>
            <person name="Sharon I."/>
            <person name="Castelle C.J."/>
            <person name="Probst A.J."/>
            <person name="Thomas B.C."/>
            <person name="Singh A."/>
            <person name="Wilkins M.J."/>
            <person name="Karaoz U."/>
            <person name="Brodie E.L."/>
            <person name="Williams K.H."/>
            <person name="Hubbard S.S."/>
            <person name="Banfield J.F."/>
        </authorList>
    </citation>
    <scope>NUCLEOTIDE SEQUENCE [LARGE SCALE GENOMIC DNA]</scope>
</reference>
<protein>
    <submittedName>
        <fullName evidence="1">Uncharacterized protein</fullName>
    </submittedName>
</protein>
<evidence type="ECO:0000313" key="1">
    <source>
        <dbReference type="EMBL" id="OGN33393.1"/>
    </source>
</evidence>
<accession>A0A1F8H724</accession>